<comment type="caution">
    <text evidence="1">The sequence shown here is derived from an EMBL/GenBank/DDBJ whole genome shotgun (WGS) entry which is preliminary data.</text>
</comment>
<organism evidence="1 2">
    <name type="scientific">Pseudomonas syringae pv. japonica str. M301072</name>
    <dbReference type="NCBI Taxonomy" id="629262"/>
    <lineage>
        <taxon>Bacteria</taxon>
        <taxon>Pseudomonadati</taxon>
        <taxon>Pseudomonadota</taxon>
        <taxon>Gammaproteobacteria</taxon>
        <taxon>Pseudomonadales</taxon>
        <taxon>Pseudomonadaceae</taxon>
        <taxon>Pseudomonas</taxon>
        <taxon>Pseudomonas syringae</taxon>
    </lineage>
</organism>
<dbReference type="PATRIC" id="fig|629262.5.peg.5071"/>
<dbReference type="HOGENOM" id="CLU_2983843_0_0_6"/>
<accession>F3FS68</accession>
<dbReference type="AlphaFoldDB" id="F3FS68"/>
<dbReference type="EMBL" id="AEAH01001419">
    <property type="protein sequence ID" value="EGH33060.1"/>
    <property type="molecule type" value="Genomic_DNA"/>
</dbReference>
<name>F3FS68_PSESX</name>
<feature type="non-terminal residue" evidence="1">
    <location>
        <position position="1"/>
    </location>
</feature>
<sequence>FVTLTPAFRSVGYQPLVRGNWPIANSLDEYYVQASLHGAQSLITDDADYILTDPLLR</sequence>
<gene>
    <name evidence="1" type="ORF">PSYJA_30541</name>
</gene>
<evidence type="ECO:0000313" key="1">
    <source>
        <dbReference type="EMBL" id="EGH33060.1"/>
    </source>
</evidence>
<protein>
    <submittedName>
        <fullName evidence="1">Uncharacterized protein</fullName>
    </submittedName>
</protein>
<dbReference type="Proteomes" id="UP000004471">
    <property type="component" value="Unassembled WGS sequence"/>
</dbReference>
<proteinExistence type="predicted"/>
<reference evidence="1 2" key="1">
    <citation type="journal article" date="2011" name="PLoS Pathog.">
        <title>Dynamic evolution of pathogenicity revealed by sequencing and comparative genomics of 19 Pseudomonas syringae isolates.</title>
        <authorList>
            <person name="Baltrus D.A."/>
            <person name="Nishimura M.T."/>
            <person name="Romanchuk A."/>
            <person name="Chang J.H."/>
            <person name="Mukhtar M.S."/>
            <person name="Cherkis K."/>
            <person name="Roach J."/>
            <person name="Grant S.R."/>
            <person name="Jones C.D."/>
            <person name="Dangl J.L."/>
        </authorList>
    </citation>
    <scope>NUCLEOTIDE SEQUENCE [LARGE SCALE GENOMIC DNA]</scope>
    <source>
        <strain evidence="2">M301072PT</strain>
    </source>
</reference>
<evidence type="ECO:0000313" key="2">
    <source>
        <dbReference type="Proteomes" id="UP000004471"/>
    </source>
</evidence>